<feature type="region of interest" description="Disordered" evidence="1">
    <location>
        <begin position="89"/>
        <end position="168"/>
    </location>
</feature>
<evidence type="ECO:0000313" key="4">
    <source>
        <dbReference type="Proteomes" id="UP001634007"/>
    </source>
</evidence>
<name>A0ABD3LZV1_EUCGL</name>
<gene>
    <name evidence="2" type="ORF">ACJRO7_001127</name>
    <name evidence="3" type="ORF">ACJRO7_001132</name>
</gene>
<proteinExistence type="predicted"/>
<reference evidence="3 4" key="1">
    <citation type="submission" date="2024-11" db="EMBL/GenBank/DDBJ databases">
        <title>Chromosome-level genome assembly of Eucalyptus globulus Labill. provides insights into its genome evolution.</title>
        <authorList>
            <person name="Li X."/>
        </authorList>
    </citation>
    <scope>NUCLEOTIDE SEQUENCE [LARGE SCALE GENOMIC DNA]</scope>
    <source>
        <strain evidence="3">CL2024</strain>
        <tissue evidence="3">Fresh tender leaves</tissue>
    </source>
</reference>
<dbReference type="AlphaFoldDB" id="A0ABD3LZV1"/>
<protein>
    <submittedName>
        <fullName evidence="3">Uncharacterized protein</fullName>
    </submittedName>
</protein>
<accession>A0ABD3LZV1</accession>
<organism evidence="3 4">
    <name type="scientific">Eucalyptus globulus</name>
    <name type="common">Tasmanian blue gum</name>
    <dbReference type="NCBI Taxonomy" id="34317"/>
    <lineage>
        <taxon>Eukaryota</taxon>
        <taxon>Viridiplantae</taxon>
        <taxon>Streptophyta</taxon>
        <taxon>Embryophyta</taxon>
        <taxon>Tracheophyta</taxon>
        <taxon>Spermatophyta</taxon>
        <taxon>Magnoliopsida</taxon>
        <taxon>eudicotyledons</taxon>
        <taxon>Gunneridae</taxon>
        <taxon>Pentapetalae</taxon>
        <taxon>rosids</taxon>
        <taxon>malvids</taxon>
        <taxon>Myrtales</taxon>
        <taxon>Myrtaceae</taxon>
        <taxon>Myrtoideae</taxon>
        <taxon>Eucalypteae</taxon>
        <taxon>Eucalyptus</taxon>
    </lineage>
</organism>
<feature type="compositionally biased region" description="Acidic residues" evidence="1">
    <location>
        <begin position="128"/>
        <end position="168"/>
    </location>
</feature>
<evidence type="ECO:0000313" key="2">
    <source>
        <dbReference type="EMBL" id="KAL3753835.1"/>
    </source>
</evidence>
<dbReference type="EMBL" id="JBJKBG010000001">
    <property type="protein sequence ID" value="KAL3753835.1"/>
    <property type="molecule type" value="Genomic_DNA"/>
</dbReference>
<sequence length="168" mass="19153">MAAPPPPLVHFDIPEKITEIGYHFPIHSHPKGLEYVLVKSTVWVYVGRDGMVPHEYRSWYRHYHDGQREGSILEGDVPLYILEVAFGKGTADPKDGAVINAKDPKLEGDLDTPVYSAMDSSWSKEEGEIVEQEEEPDIEPEEEDPEEESEEESKEDPEEDLEYDPNED</sequence>
<keyword evidence="4" id="KW-1185">Reference proteome</keyword>
<comment type="caution">
    <text evidence="3">The sequence shown here is derived from an EMBL/GenBank/DDBJ whole genome shotgun (WGS) entry which is preliminary data.</text>
</comment>
<dbReference type="EMBL" id="JBJKBG010000001">
    <property type="protein sequence ID" value="KAL3753840.1"/>
    <property type="molecule type" value="Genomic_DNA"/>
</dbReference>
<dbReference type="Proteomes" id="UP001634007">
    <property type="component" value="Unassembled WGS sequence"/>
</dbReference>
<evidence type="ECO:0000256" key="1">
    <source>
        <dbReference type="SAM" id="MobiDB-lite"/>
    </source>
</evidence>
<evidence type="ECO:0000313" key="3">
    <source>
        <dbReference type="EMBL" id="KAL3753840.1"/>
    </source>
</evidence>